<evidence type="ECO:0000313" key="11">
    <source>
        <dbReference type="Proteomes" id="UP001149821"/>
    </source>
</evidence>
<evidence type="ECO:0000313" key="10">
    <source>
        <dbReference type="EMBL" id="MDD1781170.1"/>
    </source>
</evidence>
<dbReference type="Proteomes" id="UP001149821">
    <property type="component" value="Unassembled WGS sequence"/>
</dbReference>
<feature type="transmembrane region" description="Helical" evidence="8">
    <location>
        <begin position="150"/>
        <end position="170"/>
    </location>
</feature>
<dbReference type="InterPro" id="IPR035906">
    <property type="entry name" value="MetI-like_sf"/>
</dbReference>
<feature type="transmembrane region" description="Helical" evidence="8">
    <location>
        <begin position="12"/>
        <end position="34"/>
    </location>
</feature>
<dbReference type="Pfam" id="PF00528">
    <property type="entry name" value="BPD_transp_1"/>
    <property type="match status" value="1"/>
</dbReference>
<keyword evidence="6 8" id="KW-0472">Membrane</keyword>
<keyword evidence="11" id="KW-1185">Reference proteome</keyword>
<comment type="caution">
    <text evidence="10">The sequence shown here is derived from an EMBL/GenBank/DDBJ whole genome shotgun (WGS) entry which is preliminary data.</text>
</comment>
<dbReference type="InterPro" id="IPR000515">
    <property type="entry name" value="MetI-like"/>
</dbReference>
<dbReference type="PANTHER" id="PTHR43163">
    <property type="entry name" value="DIPEPTIDE TRANSPORT SYSTEM PERMEASE PROTEIN DPPB-RELATED"/>
    <property type="match status" value="1"/>
</dbReference>
<keyword evidence="2 8" id="KW-0813">Transport</keyword>
<evidence type="ECO:0000256" key="7">
    <source>
        <dbReference type="ARBA" id="ARBA00024202"/>
    </source>
</evidence>
<organism evidence="10 11">
    <name type="scientific">Enterovibrio qingdaonensis</name>
    <dbReference type="NCBI Taxonomy" id="2899818"/>
    <lineage>
        <taxon>Bacteria</taxon>
        <taxon>Pseudomonadati</taxon>
        <taxon>Pseudomonadota</taxon>
        <taxon>Gammaproteobacteria</taxon>
        <taxon>Vibrionales</taxon>
        <taxon>Vibrionaceae</taxon>
        <taxon>Enterovibrio</taxon>
    </lineage>
</organism>
<reference evidence="10" key="1">
    <citation type="submission" date="2021-12" db="EMBL/GenBank/DDBJ databases">
        <title>Enterovibrio ZSDZ35 sp. nov. and Enterovibrio ZSDZ42 sp. nov., isolated from coastal seawater in Qingdao.</title>
        <authorList>
            <person name="Zhang P."/>
        </authorList>
    </citation>
    <scope>NUCLEOTIDE SEQUENCE</scope>
    <source>
        <strain evidence="10">ZSDZ35</strain>
    </source>
</reference>
<proteinExistence type="inferred from homology"/>
<comment type="similarity">
    <text evidence="7">Belongs to the binding-protein-dependent transport system permease family. OppBC subfamily.</text>
</comment>
<dbReference type="PROSITE" id="PS50928">
    <property type="entry name" value="ABC_TM1"/>
    <property type="match status" value="1"/>
</dbReference>
<dbReference type="EMBL" id="JAJUBB010000004">
    <property type="protein sequence ID" value="MDD1781170.1"/>
    <property type="molecule type" value="Genomic_DNA"/>
</dbReference>
<evidence type="ECO:0000256" key="6">
    <source>
        <dbReference type="ARBA" id="ARBA00023136"/>
    </source>
</evidence>
<evidence type="ECO:0000256" key="2">
    <source>
        <dbReference type="ARBA" id="ARBA00022448"/>
    </source>
</evidence>
<protein>
    <submittedName>
        <fullName evidence="10">ABC transporter permease</fullName>
    </submittedName>
</protein>
<feature type="transmembrane region" description="Helical" evidence="8">
    <location>
        <begin position="281"/>
        <end position="300"/>
    </location>
</feature>
<dbReference type="PANTHER" id="PTHR43163:SF6">
    <property type="entry name" value="DIPEPTIDE TRANSPORT SYSTEM PERMEASE PROTEIN DPPB-RELATED"/>
    <property type="match status" value="1"/>
</dbReference>
<keyword evidence="5 8" id="KW-1133">Transmembrane helix</keyword>
<evidence type="ECO:0000256" key="1">
    <source>
        <dbReference type="ARBA" id="ARBA00004651"/>
    </source>
</evidence>
<feature type="domain" description="ABC transmembrane type-1" evidence="9">
    <location>
        <begin position="103"/>
        <end position="300"/>
    </location>
</feature>
<sequence length="314" mass="33619">MTKPILNALMWRFSQAIVVAILVGVLTFAMMMALPGDMLFRIAGARFGYDNINIDNVELVRSQIGDPSGVSAFLGWLKDLSTGNLGQSLVTGQSVWGEIVHQLGATAQLAGVALLLSLLIGPPLGIWAGLHPGSWLDRGTLFMAAMFKATPQFLLGLGLIVVVSVGLGLLPAAGYGNAEHFILPALTLAMGLAANTTRITREAVVQAKNSDWWRFARWKGLSERQVLLHHGLRHISVPLITLVAAQFVALMEGVVVVETIFGWPGIGHALVHAVFHRDVPMVQGTALVMGLAFVLVNAMADVTTRILDPRAPSK</sequence>
<keyword evidence="3" id="KW-1003">Cell membrane</keyword>
<comment type="subcellular location">
    <subcellularLocation>
        <location evidence="1 8">Cell membrane</location>
        <topology evidence="1 8">Multi-pass membrane protein</topology>
    </subcellularLocation>
</comment>
<feature type="transmembrane region" description="Helical" evidence="8">
    <location>
        <begin position="239"/>
        <end position="261"/>
    </location>
</feature>
<dbReference type="RefSeq" id="WP_274141522.1">
    <property type="nucleotide sequence ID" value="NZ_JAJUBB010000004.1"/>
</dbReference>
<feature type="transmembrane region" description="Helical" evidence="8">
    <location>
        <begin position="109"/>
        <end position="130"/>
    </location>
</feature>
<evidence type="ECO:0000256" key="3">
    <source>
        <dbReference type="ARBA" id="ARBA00022475"/>
    </source>
</evidence>
<keyword evidence="4 8" id="KW-0812">Transmembrane</keyword>
<dbReference type="Gene3D" id="1.10.3720.10">
    <property type="entry name" value="MetI-like"/>
    <property type="match status" value="1"/>
</dbReference>
<name>A0ABT5QL00_9GAMM</name>
<dbReference type="SUPFAM" id="SSF161098">
    <property type="entry name" value="MetI-like"/>
    <property type="match status" value="1"/>
</dbReference>
<dbReference type="CDD" id="cd06261">
    <property type="entry name" value="TM_PBP2"/>
    <property type="match status" value="1"/>
</dbReference>
<accession>A0ABT5QL00</accession>
<gene>
    <name evidence="10" type="ORF">LRP49_08120</name>
</gene>
<evidence type="ECO:0000259" key="9">
    <source>
        <dbReference type="PROSITE" id="PS50928"/>
    </source>
</evidence>
<evidence type="ECO:0000256" key="4">
    <source>
        <dbReference type="ARBA" id="ARBA00022692"/>
    </source>
</evidence>
<evidence type="ECO:0000256" key="8">
    <source>
        <dbReference type="RuleBase" id="RU363032"/>
    </source>
</evidence>
<evidence type="ECO:0000256" key="5">
    <source>
        <dbReference type="ARBA" id="ARBA00022989"/>
    </source>
</evidence>